<dbReference type="Proteomes" id="UP001597045">
    <property type="component" value="Unassembled WGS sequence"/>
</dbReference>
<proteinExistence type="predicted"/>
<evidence type="ECO:0000259" key="2">
    <source>
        <dbReference type="Pfam" id="PF03070"/>
    </source>
</evidence>
<keyword evidence="4" id="KW-1185">Reference proteome</keyword>
<gene>
    <name evidence="3" type="ORF">ACFQ1S_02635</name>
</gene>
<dbReference type="InterPro" id="IPR004305">
    <property type="entry name" value="Thiaminase-2/PQQC"/>
</dbReference>
<dbReference type="SUPFAM" id="SSF48613">
    <property type="entry name" value="Heme oxygenase-like"/>
    <property type="match status" value="1"/>
</dbReference>
<feature type="domain" description="Thiaminase-2/PQQC" evidence="2">
    <location>
        <begin position="5"/>
        <end position="63"/>
    </location>
</feature>
<evidence type="ECO:0000256" key="1">
    <source>
        <dbReference type="ARBA" id="ARBA00004948"/>
    </source>
</evidence>
<evidence type="ECO:0000313" key="3">
    <source>
        <dbReference type="EMBL" id="MFD1044566.1"/>
    </source>
</evidence>
<protein>
    <submittedName>
        <fullName evidence="3">MBL fold metallo-hydrolase</fullName>
    </submittedName>
</protein>
<reference evidence="4" key="1">
    <citation type="journal article" date="2019" name="Int. J. Syst. Evol. Microbiol.">
        <title>The Global Catalogue of Microorganisms (GCM) 10K type strain sequencing project: providing services to taxonomists for standard genome sequencing and annotation.</title>
        <authorList>
            <consortium name="The Broad Institute Genomics Platform"/>
            <consortium name="The Broad Institute Genome Sequencing Center for Infectious Disease"/>
            <person name="Wu L."/>
            <person name="Ma J."/>
        </authorList>
    </citation>
    <scope>NUCLEOTIDE SEQUENCE [LARGE SCALE GENOMIC DNA]</scope>
    <source>
        <strain evidence="4">JCM 31486</strain>
    </source>
</reference>
<dbReference type="InterPro" id="IPR036866">
    <property type="entry name" value="RibonucZ/Hydroxyglut_hydro"/>
</dbReference>
<comment type="caution">
    <text evidence="3">The sequence shown here is derived from an EMBL/GenBank/DDBJ whole genome shotgun (WGS) entry which is preliminary data.</text>
</comment>
<organism evidence="3 4">
    <name type="scientific">Kibdelosporangium lantanae</name>
    <dbReference type="NCBI Taxonomy" id="1497396"/>
    <lineage>
        <taxon>Bacteria</taxon>
        <taxon>Bacillati</taxon>
        <taxon>Actinomycetota</taxon>
        <taxon>Actinomycetes</taxon>
        <taxon>Pseudonocardiales</taxon>
        <taxon>Pseudonocardiaceae</taxon>
        <taxon>Kibdelosporangium</taxon>
    </lineage>
</organism>
<comment type="pathway">
    <text evidence="1">Cofactor biosynthesis; thiamine diphosphate biosynthesis.</text>
</comment>
<dbReference type="Gene3D" id="1.20.910.10">
    <property type="entry name" value="Heme oxygenase-like"/>
    <property type="match status" value="1"/>
</dbReference>
<dbReference type="SUPFAM" id="SSF56281">
    <property type="entry name" value="Metallo-hydrolase/oxidoreductase"/>
    <property type="match status" value="1"/>
</dbReference>
<sequence>MRGLSHRYWGTHPFHHRLHEGGLSEFELRTWAANRWYYQCMLPQKDAAIIYNQEQHDELRRKGKAYLDMFSSFSPHVADALSDVEFVDPDITFHGHRDLDLGGRHVTLTTHGPAHTVGDQTVHVDGVLFGGDLLETRMFPLPPHFPPFDTDADAHRWLIVLDDLASRDPEIVVPGHGEIADVTLIHDVRDYFTYVRDQVTAGVPPEQVEQNARQRWDWDNPQWISFAIQAFQEARLHGPGTAKSRTSR</sequence>
<dbReference type="InterPro" id="IPR016084">
    <property type="entry name" value="Haem_Oase-like_multi-hlx"/>
</dbReference>
<name>A0ABW3M1L7_9PSEU</name>
<dbReference type="Pfam" id="PF03070">
    <property type="entry name" value="TENA_THI-4"/>
    <property type="match status" value="1"/>
</dbReference>
<accession>A0ABW3M1L7</accession>
<dbReference type="Gene3D" id="3.60.15.10">
    <property type="entry name" value="Ribonuclease Z/Hydroxyacylglutathione hydrolase-like"/>
    <property type="match status" value="1"/>
</dbReference>
<dbReference type="EMBL" id="JBHTIS010000077">
    <property type="protein sequence ID" value="MFD1044566.1"/>
    <property type="molecule type" value="Genomic_DNA"/>
</dbReference>
<evidence type="ECO:0000313" key="4">
    <source>
        <dbReference type="Proteomes" id="UP001597045"/>
    </source>
</evidence>